<dbReference type="EMBL" id="JAMKBJ010000011">
    <property type="protein sequence ID" value="MCZ8538038.1"/>
    <property type="molecule type" value="Genomic_DNA"/>
</dbReference>
<feature type="signal peptide" evidence="1">
    <location>
        <begin position="1"/>
        <end position="22"/>
    </location>
</feature>
<protein>
    <submittedName>
        <fullName evidence="2">Uncharacterized protein</fullName>
    </submittedName>
</protein>
<sequence>MKKLIYRLFTIASILILTGCGGQNTTLTCSKIFGENNKHVYKYSFKDGKAYLFDWTLTIPATDIADATTYEKEFNKINEVTGCTGRFTKNDDGAYTTHQVCDLSEMSDSDIKEVFMNTREELENTRKEIVKHFEYDEGMKCE</sequence>
<evidence type="ECO:0000313" key="3">
    <source>
        <dbReference type="Proteomes" id="UP001152173"/>
    </source>
</evidence>
<accession>A0A9X3RF38</accession>
<dbReference type="RefSeq" id="WP_269927107.1">
    <property type="nucleotide sequence ID" value="NZ_JAMKBJ010000011.1"/>
</dbReference>
<feature type="chain" id="PRO_5040786060" evidence="1">
    <location>
        <begin position="23"/>
        <end position="142"/>
    </location>
</feature>
<keyword evidence="3" id="KW-1185">Reference proteome</keyword>
<dbReference type="AlphaFoldDB" id="A0A9X3RF38"/>
<dbReference type="PROSITE" id="PS51257">
    <property type="entry name" value="PROKAR_LIPOPROTEIN"/>
    <property type="match status" value="1"/>
</dbReference>
<gene>
    <name evidence="2" type="ORF">M9R32_12650</name>
</gene>
<reference evidence="2" key="1">
    <citation type="submission" date="2022-05" db="EMBL/GenBank/DDBJ databases">
        <authorList>
            <person name="Colautti A."/>
            <person name="Iacumin L."/>
        </authorList>
    </citation>
    <scope>NUCLEOTIDE SEQUENCE</scope>
    <source>
        <strain evidence="2">SK 55</strain>
    </source>
</reference>
<dbReference type="Proteomes" id="UP001152173">
    <property type="component" value="Unassembled WGS sequence"/>
</dbReference>
<evidence type="ECO:0000313" key="2">
    <source>
        <dbReference type="EMBL" id="MCZ8538038.1"/>
    </source>
</evidence>
<organism evidence="2 3">
    <name type="scientific">Paenisporosarcina quisquiliarum</name>
    <dbReference type="NCBI Taxonomy" id="365346"/>
    <lineage>
        <taxon>Bacteria</taxon>
        <taxon>Bacillati</taxon>
        <taxon>Bacillota</taxon>
        <taxon>Bacilli</taxon>
        <taxon>Bacillales</taxon>
        <taxon>Caryophanaceae</taxon>
        <taxon>Paenisporosarcina</taxon>
    </lineage>
</organism>
<proteinExistence type="predicted"/>
<comment type="caution">
    <text evidence="2">The sequence shown here is derived from an EMBL/GenBank/DDBJ whole genome shotgun (WGS) entry which is preliminary data.</text>
</comment>
<keyword evidence="1" id="KW-0732">Signal</keyword>
<evidence type="ECO:0000256" key="1">
    <source>
        <dbReference type="SAM" id="SignalP"/>
    </source>
</evidence>
<name>A0A9X3RF38_9BACL</name>